<keyword evidence="4" id="KW-0175">Coiled coil</keyword>
<reference evidence="6 7" key="1">
    <citation type="submission" date="2018-08" db="EMBL/GenBank/DDBJ databases">
        <title>Proposal of Muricauda 72 sp.nov. and Muricauda NH166 sp.nov., isolated from seawater.</title>
        <authorList>
            <person name="Cheng H."/>
            <person name="Wu Y.-H."/>
            <person name="Guo L.-L."/>
            <person name="Xu X.-W."/>
        </authorList>
    </citation>
    <scope>NUCLEOTIDE SEQUENCE [LARGE SCALE GENOMIC DNA]</scope>
    <source>
        <strain evidence="6 7">KCTC 22173</strain>
    </source>
</reference>
<dbReference type="Pfam" id="PF13525">
    <property type="entry name" value="YfiO"/>
    <property type="match status" value="2"/>
</dbReference>
<dbReference type="InterPro" id="IPR011990">
    <property type="entry name" value="TPR-like_helical_dom_sf"/>
</dbReference>
<sequence>MFLKIRSILLFCCAAALLVSCSEYQKVLKETDVKAKYDMAEKLYNEGDYKRAVRLFEQIAPKYVGKPQGERVMFFFADSYFKNDDYYLSGYQFERFIKSYPRSDKIQEASFLGAKSYYMLSPKYSLDQTETDKALLKLQTFINNYSESEYFEEANNMAKELTAKKEKKQIEIAKQFNKLGKFNLPVLISAITAFDNFITDNPGSVYREEALYYRIEATTELAINSTEDKKKERLEDALDSYNNLLRYFPDTEFKKEADKLAETVQKELSTYSDTTLSK</sequence>
<keyword evidence="7" id="KW-1185">Reference proteome</keyword>
<dbReference type="RefSeq" id="WP_119608193.1">
    <property type="nucleotide sequence ID" value="NZ_QXFH01000072.1"/>
</dbReference>
<protein>
    <submittedName>
        <fullName evidence="6">Outer membrane protein assembly factor BamD</fullName>
    </submittedName>
</protein>
<evidence type="ECO:0000256" key="1">
    <source>
        <dbReference type="ARBA" id="ARBA00022729"/>
    </source>
</evidence>
<dbReference type="NCBIfam" id="TIGR03302">
    <property type="entry name" value="OM_YfiO"/>
    <property type="match status" value="1"/>
</dbReference>
<dbReference type="InterPro" id="IPR017689">
    <property type="entry name" value="BamD"/>
</dbReference>
<dbReference type="PROSITE" id="PS51257">
    <property type="entry name" value="PROKAR_LIPOPROTEIN"/>
    <property type="match status" value="1"/>
</dbReference>
<dbReference type="InterPro" id="IPR039565">
    <property type="entry name" value="BamD-like"/>
</dbReference>
<evidence type="ECO:0000256" key="2">
    <source>
        <dbReference type="ARBA" id="ARBA00023136"/>
    </source>
</evidence>
<dbReference type="AlphaFoldDB" id="A0A3A1N9B8"/>
<evidence type="ECO:0000259" key="5">
    <source>
        <dbReference type="Pfam" id="PF13525"/>
    </source>
</evidence>
<comment type="caution">
    <text evidence="6">The sequence shown here is derived from an EMBL/GenBank/DDBJ whole genome shotgun (WGS) entry which is preliminary data.</text>
</comment>
<evidence type="ECO:0000313" key="6">
    <source>
        <dbReference type="EMBL" id="RIV32931.1"/>
    </source>
</evidence>
<accession>A0A3A1N9B8</accession>
<proteinExistence type="predicted"/>
<dbReference type="Gene3D" id="1.25.40.10">
    <property type="entry name" value="Tetratricopeptide repeat domain"/>
    <property type="match status" value="1"/>
</dbReference>
<feature type="coiled-coil region" evidence="4">
    <location>
        <begin position="151"/>
        <end position="178"/>
    </location>
</feature>
<keyword evidence="1" id="KW-0732">Signal</keyword>
<dbReference type="Proteomes" id="UP000266067">
    <property type="component" value="Unassembled WGS sequence"/>
</dbReference>
<dbReference type="OrthoDB" id="9770761at2"/>
<keyword evidence="3" id="KW-0998">Cell outer membrane</keyword>
<feature type="domain" description="Outer membrane lipoprotein BamD-like" evidence="5">
    <location>
        <begin position="189"/>
        <end position="271"/>
    </location>
</feature>
<feature type="domain" description="Outer membrane lipoprotein BamD-like" evidence="5">
    <location>
        <begin position="31"/>
        <end position="180"/>
    </location>
</feature>
<evidence type="ECO:0000256" key="3">
    <source>
        <dbReference type="ARBA" id="ARBA00023237"/>
    </source>
</evidence>
<gene>
    <name evidence="6" type="primary">bamD</name>
    <name evidence="6" type="ORF">D2V08_10920</name>
</gene>
<dbReference type="EMBL" id="QXFH01000072">
    <property type="protein sequence ID" value="RIV32931.1"/>
    <property type="molecule type" value="Genomic_DNA"/>
</dbReference>
<evidence type="ECO:0000313" key="7">
    <source>
        <dbReference type="Proteomes" id="UP000266067"/>
    </source>
</evidence>
<organism evidence="6 7">
    <name type="scientific">Flagellimonas lutimaris</name>
    <dbReference type="NCBI Taxonomy" id="475082"/>
    <lineage>
        <taxon>Bacteria</taxon>
        <taxon>Pseudomonadati</taxon>
        <taxon>Bacteroidota</taxon>
        <taxon>Flavobacteriia</taxon>
        <taxon>Flavobacteriales</taxon>
        <taxon>Flavobacteriaceae</taxon>
        <taxon>Flagellimonas</taxon>
    </lineage>
</organism>
<keyword evidence="2" id="KW-0472">Membrane</keyword>
<name>A0A3A1N9B8_9FLAO</name>
<dbReference type="SUPFAM" id="SSF48452">
    <property type="entry name" value="TPR-like"/>
    <property type="match status" value="1"/>
</dbReference>
<evidence type="ECO:0000256" key="4">
    <source>
        <dbReference type="SAM" id="Coils"/>
    </source>
</evidence>